<feature type="compositionally biased region" description="Polar residues" evidence="1">
    <location>
        <begin position="211"/>
        <end position="220"/>
    </location>
</feature>
<feature type="compositionally biased region" description="Basic and acidic residues" evidence="1">
    <location>
        <begin position="180"/>
        <end position="197"/>
    </location>
</feature>
<feature type="region of interest" description="Disordered" evidence="1">
    <location>
        <begin position="1"/>
        <end position="28"/>
    </location>
</feature>
<feature type="compositionally biased region" description="Low complexity" evidence="1">
    <location>
        <begin position="221"/>
        <end position="244"/>
    </location>
</feature>
<gene>
    <name evidence="2" type="ORF">BT96DRAFT_64</name>
</gene>
<sequence length="798" mass="86627">MLARPKPPAQVRRASKESSSKLVFPSEDDTDLPELLIRADGLIRERERELSFTSEFSRELKQTHEALVARTPLTSPSPFLTPLPLSPRNISTFSNTSTQFQKLHALHSGQIPSAQSRFGQVRHTRRISITQSELARLSDQNAELLQKLEQLEEESTLADKAGRRRLSKLENEIQTLRTELDEARQDASQRSKEEKRTALRARRKRDEETKSSSTFQDFAPSSSTSSLSLSHSSSSSSLKSEPSEPSSLILSHLLSKISELEEANVQICREQHETSGRLRVAQSEVEGMRKVWSYLGMGPGPGNDNEDPIDVEIVDEYHDLDEEGQGTVRFRSLRQNMLSSLASATSATDISGSSTLSQAGSINSLRSLDFDEGIGGEMHSTLRSTSRLGSQPFGRSVKGNGKGRKSVVGLFGGGEEISSDSLNLDVVQSPFSPSPANRKVLDPMFSPSGELSELDISILHEHSRPFDAFSDDEASPQSELGLGSRRRTLGSEIGDFGHLNDPLSPQDCQNSLLVQELEGSFDKEALDAHLLPDNGDEETQKYQLAFPPSASIRITPPTPVKNGTFSTTSFSESSTTSPTTSVFSPFPSTPELSSSSSVDVSPVQSPSKAESARARRISLSQSVKARAGRWGPRLDNIFGSDQAKPDSISGFGIRQGLSSKFSEGLGSIFGNQAISGAGKEQEPKMKSRPSLGFRSSSASSGRAPVPLSSESISPGNDTSSGSNFTSNPNVIPSKTSTKSERNRRLPRPIPAHLFVPPFQRRARALAHARSVAMATTPIGVGRVHMGCSKKGSEGYTEY</sequence>
<keyword evidence="3" id="KW-1185">Reference proteome</keyword>
<evidence type="ECO:0000313" key="3">
    <source>
        <dbReference type="Proteomes" id="UP000799118"/>
    </source>
</evidence>
<feature type="region of interest" description="Disordered" evidence="1">
    <location>
        <begin position="180"/>
        <end position="244"/>
    </location>
</feature>
<feature type="region of interest" description="Disordered" evidence="1">
    <location>
        <begin position="547"/>
        <end position="626"/>
    </location>
</feature>
<organism evidence="2 3">
    <name type="scientific">Gymnopus androsaceus JB14</name>
    <dbReference type="NCBI Taxonomy" id="1447944"/>
    <lineage>
        <taxon>Eukaryota</taxon>
        <taxon>Fungi</taxon>
        <taxon>Dikarya</taxon>
        <taxon>Basidiomycota</taxon>
        <taxon>Agaricomycotina</taxon>
        <taxon>Agaricomycetes</taxon>
        <taxon>Agaricomycetidae</taxon>
        <taxon>Agaricales</taxon>
        <taxon>Marasmiineae</taxon>
        <taxon>Omphalotaceae</taxon>
        <taxon>Gymnopus</taxon>
    </lineage>
</organism>
<dbReference type="Proteomes" id="UP000799118">
    <property type="component" value="Unassembled WGS sequence"/>
</dbReference>
<proteinExistence type="predicted"/>
<feature type="region of interest" description="Disordered" evidence="1">
    <location>
        <begin position="675"/>
        <end position="748"/>
    </location>
</feature>
<feature type="compositionally biased region" description="Low complexity" evidence="1">
    <location>
        <begin position="564"/>
        <end position="607"/>
    </location>
</feature>
<feature type="region of interest" description="Disordered" evidence="1">
    <location>
        <begin position="381"/>
        <end position="401"/>
    </location>
</feature>
<protein>
    <submittedName>
        <fullName evidence="2">Uncharacterized protein</fullName>
    </submittedName>
</protein>
<name>A0A6A4IFP3_9AGAR</name>
<evidence type="ECO:0000313" key="2">
    <source>
        <dbReference type="EMBL" id="KAE9411142.1"/>
    </source>
</evidence>
<reference evidence="2" key="1">
    <citation type="journal article" date="2019" name="Environ. Microbiol.">
        <title>Fungal ecological strategies reflected in gene transcription - a case study of two litter decomposers.</title>
        <authorList>
            <person name="Barbi F."/>
            <person name="Kohler A."/>
            <person name="Barry K."/>
            <person name="Baskaran P."/>
            <person name="Daum C."/>
            <person name="Fauchery L."/>
            <person name="Ihrmark K."/>
            <person name="Kuo A."/>
            <person name="LaButti K."/>
            <person name="Lipzen A."/>
            <person name="Morin E."/>
            <person name="Grigoriev I.V."/>
            <person name="Henrissat B."/>
            <person name="Lindahl B."/>
            <person name="Martin F."/>
        </authorList>
    </citation>
    <scope>NUCLEOTIDE SEQUENCE</scope>
    <source>
        <strain evidence="2">JB14</strain>
    </source>
</reference>
<accession>A0A6A4IFP3</accession>
<feature type="compositionally biased region" description="Polar residues" evidence="1">
    <location>
        <begin position="708"/>
        <end position="736"/>
    </location>
</feature>
<dbReference type="OrthoDB" id="2670688at2759"/>
<dbReference type="EMBL" id="ML769383">
    <property type="protein sequence ID" value="KAE9411142.1"/>
    <property type="molecule type" value="Genomic_DNA"/>
</dbReference>
<dbReference type="AlphaFoldDB" id="A0A6A4IFP3"/>
<feature type="compositionally biased region" description="Low complexity" evidence="1">
    <location>
        <begin position="688"/>
        <end position="704"/>
    </location>
</feature>
<evidence type="ECO:0000256" key="1">
    <source>
        <dbReference type="SAM" id="MobiDB-lite"/>
    </source>
</evidence>